<proteinExistence type="predicted"/>
<accession>A0A0B7BNT5</accession>
<dbReference type="InterPro" id="IPR029032">
    <property type="entry name" value="AhpD-like"/>
</dbReference>
<dbReference type="AlphaFoldDB" id="A0A0B7BNT5"/>
<dbReference type="InterPro" id="IPR004675">
    <property type="entry name" value="AhpD_core"/>
</dbReference>
<dbReference type="InterPro" id="IPR003779">
    <property type="entry name" value="CMD-like"/>
</dbReference>
<feature type="domain" description="Carboxymuconolactone decarboxylase-like" evidence="1">
    <location>
        <begin position="77"/>
        <end position="129"/>
    </location>
</feature>
<dbReference type="Gene3D" id="1.20.1290.10">
    <property type="entry name" value="AhpD-like"/>
    <property type="match status" value="1"/>
</dbReference>
<dbReference type="GO" id="GO:0051920">
    <property type="term" value="F:peroxiredoxin activity"/>
    <property type="evidence" value="ECO:0007669"/>
    <property type="project" value="InterPro"/>
</dbReference>
<dbReference type="PANTHER" id="PTHR35446">
    <property type="entry name" value="SI:CH211-175M2.5"/>
    <property type="match status" value="1"/>
</dbReference>
<organism evidence="2">
    <name type="scientific">Arion vulgaris</name>
    <dbReference type="NCBI Taxonomy" id="1028688"/>
    <lineage>
        <taxon>Eukaryota</taxon>
        <taxon>Metazoa</taxon>
        <taxon>Spiralia</taxon>
        <taxon>Lophotrochozoa</taxon>
        <taxon>Mollusca</taxon>
        <taxon>Gastropoda</taxon>
        <taxon>Heterobranchia</taxon>
        <taxon>Euthyneura</taxon>
        <taxon>Panpulmonata</taxon>
        <taxon>Eupulmonata</taxon>
        <taxon>Stylommatophora</taxon>
        <taxon>Helicina</taxon>
        <taxon>Arionoidea</taxon>
        <taxon>Arionidae</taxon>
        <taxon>Arion</taxon>
    </lineage>
</organism>
<protein>
    <recommendedName>
        <fullName evidence="1">Carboxymuconolactone decarboxylase-like domain-containing protein</fullName>
    </recommendedName>
</protein>
<dbReference type="EMBL" id="HACG01047141">
    <property type="protein sequence ID" value="CEK94006.1"/>
    <property type="molecule type" value="Transcribed_RNA"/>
</dbReference>
<gene>
    <name evidence="2" type="primary">ORF198371</name>
</gene>
<dbReference type="Pfam" id="PF02627">
    <property type="entry name" value="CMD"/>
    <property type="match status" value="1"/>
</dbReference>
<evidence type="ECO:0000259" key="1">
    <source>
        <dbReference type="Pfam" id="PF02627"/>
    </source>
</evidence>
<evidence type="ECO:0000313" key="2">
    <source>
        <dbReference type="EMBL" id="CEK94006.1"/>
    </source>
</evidence>
<dbReference type="Gene3D" id="1.20.5.810">
    <property type="entry name" value="AhpD-like"/>
    <property type="match status" value="1"/>
</dbReference>
<dbReference type="NCBIfam" id="TIGR00778">
    <property type="entry name" value="ahpD_dom"/>
    <property type="match status" value="1"/>
</dbReference>
<dbReference type="PANTHER" id="PTHR35446:SF2">
    <property type="entry name" value="CARBOXYMUCONOLACTONE DECARBOXYLASE-LIKE DOMAIN-CONTAINING PROTEIN"/>
    <property type="match status" value="1"/>
</dbReference>
<sequence length="231" mass="26020">MSLAHILLRYRLKGSYALLNLTRYASSDGKSKHERPISRFSIPDVSTVPSDMRAVMDEALEKGGFLPNIFKTLSHRPDEMRAFVNYHSVVMGDREGGHLTKADKEMIIVAVSSKNNCAYCIIAHSALCRIYSKNTVLADQIVANWETADIDDRQRAILTFSITLANCQPLSDQHFEALYKHGLDKEDAWDIGSVVAFYSLGNRMVFLTGMVPNEEFYMLGRLSMPPKEPKL</sequence>
<reference evidence="2" key="1">
    <citation type="submission" date="2014-12" db="EMBL/GenBank/DDBJ databases">
        <title>Insight into the proteome of Arion vulgaris.</title>
        <authorList>
            <person name="Aradska J."/>
            <person name="Bulat T."/>
            <person name="Smidak R."/>
            <person name="Sarate P."/>
            <person name="Gangsoo J."/>
            <person name="Sialana F."/>
            <person name="Bilban M."/>
            <person name="Lubec G."/>
        </authorList>
    </citation>
    <scope>NUCLEOTIDE SEQUENCE</scope>
    <source>
        <tissue evidence="2">Skin</tissue>
    </source>
</reference>
<dbReference type="NCBIfam" id="TIGR01926">
    <property type="entry name" value="peroxid_rel"/>
    <property type="match status" value="1"/>
</dbReference>
<dbReference type="SUPFAM" id="SSF69118">
    <property type="entry name" value="AhpD-like"/>
    <property type="match status" value="1"/>
</dbReference>
<dbReference type="InterPro" id="IPR010195">
    <property type="entry name" value="Uncharacterised_peroxidase-rel"/>
</dbReference>
<name>A0A0B7BNT5_9EUPU</name>